<dbReference type="AlphaFoldDB" id="A0A4U7B201"/>
<evidence type="ECO:0000256" key="1">
    <source>
        <dbReference type="SAM" id="SignalP"/>
    </source>
</evidence>
<evidence type="ECO:0000313" key="3">
    <source>
        <dbReference type="Proteomes" id="UP000308133"/>
    </source>
</evidence>
<accession>A0A4U7B201</accession>
<evidence type="ECO:0000313" key="2">
    <source>
        <dbReference type="EMBL" id="TKX23685.1"/>
    </source>
</evidence>
<dbReference type="EMBL" id="PTQR01000053">
    <property type="protein sequence ID" value="TKX23685.1"/>
    <property type="molecule type" value="Genomic_DNA"/>
</dbReference>
<reference evidence="2 3" key="1">
    <citation type="submission" date="2018-02" db="EMBL/GenBank/DDBJ databases">
        <title>Draft genome sequences of Elsinoe sp., causing black scab on jojoba.</title>
        <authorList>
            <person name="Stodart B."/>
            <person name="Jeffress S."/>
            <person name="Ash G."/>
            <person name="Arun Chinnappa K."/>
        </authorList>
    </citation>
    <scope>NUCLEOTIDE SEQUENCE [LARGE SCALE GENOMIC DNA]</scope>
    <source>
        <strain evidence="2 3">Hillstone_2</strain>
    </source>
</reference>
<dbReference type="Proteomes" id="UP000308133">
    <property type="component" value="Unassembled WGS sequence"/>
</dbReference>
<feature type="signal peptide" evidence="1">
    <location>
        <begin position="1"/>
        <end position="19"/>
    </location>
</feature>
<keyword evidence="1" id="KW-0732">Signal</keyword>
<comment type="caution">
    <text evidence="2">The sequence shown here is derived from an EMBL/GenBank/DDBJ whole genome shotgun (WGS) entry which is preliminary data.</text>
</comment>
<feature type="chain" id="PRO_5020442047" evidence="1">
    <location>
        <begin position="20"/>
        <end position="165"/>
    </location>
</feature>
<organism evidence="2 3">
    <name type="scientific">Elsinoe australis</name>
    <dbReference type="NCBI Taxonomy" id="40998"/>
    <lineage>
        <taxon>Eukaryota</taxon>
        <taxon>Fungi</taxon>
        <taxon>Dikarya</taxon>
        <taxon>Ascomycota</taxon>
        <taxon>Pezizomycotina</taxon>
        <taxon>Dothideomycetes</taxon>
        <taxon>Dothideomycetidae</taxon>
        <taxon>Myriangiales</taxon>
        <taxon>Elsinoaceae</taxon>
        <taxon>Elsinoe</taxon>
    </lineage>
</organism>
<sequence>MKQVATFATFAILAAAAAAFPSPEAPHSLENKTTTTEKTATLAGGLCTECIKKVLPDPEIKHFDQVAAVCGKDGVPRGSEGHSGRAEIAGPADSSLGTCDDVLKGARSMKDNWPTDIPRDGEFKKKFDELVWPKLHDDQIQKIADKIFEKHAAGAGQKGKVPNRE</sequence>
<name>A0A4U7B201_9PEZI</name>
<protein>
    <submittedName>
        <fullName evidence="2">Uncharacterized protein</fullName>
    </submittedName>
</protein>
<gene>
    <name evidence="2" type="ORF">C1H76_4201</name>
</gene>
<proteinExistence type="predicted"/>